<dbReference type="AlphaFoldDB" id="A0A136LWL7"/>
<dbReference type="GO" id="GO:0005507">
    <property type="term" value="F:copper ion binding"/>
    <property type="evidence" value="ECO:0007669"/>
    <property type="project" value="InterPro"/>
</dbReference>
<evidence type="ECO:0000313" key="7">
    <source>
        <dbReference type="EMBL" id="KXK26039.1"/>
    </source>
</evidence>
<protein>
    <recommendedName>
        <fullName evidence="6">Blue (type 1) copper domain-containing protein</fullName>
    </recommendedName>
</protein>
<accession>A0A136LWL7</accession>
<evidence type="ECO:0000256" key="1">
    <source>
        <dbReference type="ARBA" id="ARBA00022448"/>
    </source>
</evidence>
<dbReference type="STRING" id="1617426.TR69_WS6001001332"/>
<sequence length="208" mass="21399">MKTFAVIFLLSAFLAGIVTGTLLRTSRQNTTGEAPDSFPVTSFPETGSEDPGTSVIPSVTVTPSGSPEVSPDVSQTPAPTATPSTAAPVTQEPAATAPATPTNTATPTPSPTQGIDQSISITAFHYGYSVPVITASPGEVIRVTVSSTGGMHDWGVDEIPGSRTPLIPGGQQRTVTFTVPALASGDYSFYCSVGTHRAQGMEGIFRIE</sequence>
<dbReference type="InterPro" id="IPR008972">
    <property type="entry name" value="Cupredoxin"/>
</dbReference>
<dbReference type="InterPro" id="IPR033138">
    <property type="entry name" value="Cu_oxidase_CS"/>
</dbReference>
<gene>
    <name evidence="7" type="ORF">TR69_WS6001001332</name>
</gene>
<feature type="domain" description="Blue (type 1) copper" evidence="6">
    <location>
        <begin position="162"/>
        <end position="205"/>
    </location>
</feature>
<evidence type="ECO:0000256" key="5">
    <source>
        <dbReference type="SAM" id="MobiDB-lite"/>
    </source>
</evidence>
<proteinExistence type="predicted"/>
<dbReference type="EMBL" id="JYNZ01000005">
    <property type="protein sequence ID" value="KXK26039.1"/>
    <property type="molecule type" value="Genomic_DNA"/>
</dbReference>
<keyword evidence="4" id="KW-0186">Copper</keyword>
<dbReference type="InterPro" id="IPR028871">
    <property type="entry name" value="BlueCu_1_BS"/>
</dbReference>
<dbReference type="Gene3D" id="2.60.40.420">
    <property type="entry name" value="Cupredoxins - blue copper proteins"/>
    <property type="match status" value="1"/>
</dbReference>
<dbReference type="PROSITE" id="PS00196">
    <property type="entry name" value="COPPER_BLUE"/>
    <property type="match status" value="1"/>
</dbReference>
<organism evidence="7 8">
    <name type="scientific">candidate division WS6 bacterium OLB20</name>
    <dbReference type="NCBI Taxonomy" id="1617426"/>
    <lineage>
        <taxon>Bacteria</taxon>
        <taxon>Candidatus Dojkabacteria</taxon>
    </lineage>
</organism>
<dbReference type="InterPro" id="IPR000923">
    <property type="entry name" value="BlueCu_1"/>
</dbReference>
<reference evidence="7 8" key="1">
    <citation type="submission" date="2015-02" db="EMBL/GenBank/DDBJ databases">
        <title>Improved understanding of the partial-nitritation anammox process through 23 genomes representing the majority of the microbial community.</title>
        <authorList>
            <person name="Speth D.R."/>
            <person name="In T Zandt M."/>
            <person name="Guerrero Cruz S."/>
            <person name="Jetten M.S."/>
            <person name="Dutilh B.E."/>
        </authorList>
    </citation>
    <scope>NUCLEOTIDE SEQUENCE [LARGE SCALE GENOMIC DNA]</scope>
    <source>
        <strain evidence="7">OLB20</strain>
    </source>
</reference>
<keyword evidence="2" id="KW-0479">Metal-binding</keyword>
<dbReference type="SUPFAM" id="SSF49503">
    <property type="entry name" value="Cupredoxins"/>
    <property type="match status" value="1"/>
</dbReference>
<dbReference type="CDD" id="cd00920">
    <property type="entry name" value="Cupredoxin"/>
    <property type="match status" value="1"/>
</dbReference>
<evidence type="ECO:0000256" key="4">
    <source>
        <dbReference type="ARBA" id="ARBA00023008"/>
    </source>
</evidence>
<feature type="compositionally biased region" description="Low complexity" evidence="5">
    <location>
        <begin position="73"/>
        <end position="107"/>
    </location>
</feature>
<dbReference type="Pfam" id="PF00127">
    <property type="entry name" value="Copper-bind"/>
    <property type="match status" value="1"/>
</dbReference>
<dbReference type="GO" id="GO:0009055">
    <property type="term" value="F:electron transfer activity"/>
    <property type="evidence" value="ECO:0007669"/>
    <property type="project" value="InterPro"/>
</dbReference>
<evidence type="ECO:0000313" key="8">
    <source>
        <dbReference type="Proteomes" id="UP000070457"/>
    </source>
</evidence>
<evidence type="ECO:0000259" key="6">
    <source>
        <dbReference type="Pfam" id="PF00127"/>
    </source>
</evidence>
<evidence type="ECO:0000256" key="3">
    <source>
        <dbReference type="ARBA" id="ARBA00022982"/>
    </source>
</evidence>
<name>A0A136LWL7_9BACT</name>
<feature type="region of interest" description="Disordered" evidence="5">
    <location>
        <begin position="28"/>
        <end position="115"/>
    </location>
</feature>
<evidence type="ECO:0000256" key="2">
    <source>
        <dbReference type="ARBA" id="ARBA00022723"/>
    </source>
</evidence>
<keyword evidence="3" id="KW-0249">Electron transport</keyword>
<feature type="compositionally biased region" description="Polar residues" evidence="5">
    <location>
        <begin position="55"/>
        <end position="67"/>
    </location>
</feature>
<comment type="caution">
    <text evidence="7">The sequence shown here is derived from an EMBL/GenBank/DDBJ whole genome shotgun (WGS) entry which is preliminary data.</text>
</comment>
<dbReference type="Proteomes" id="UP000070457">
    <property type="component" value="Unassembled WGS sequence"/>
</dbReference>
<dbReference type="PROSITE" id="PS00079">
    <property type="entry name" value="MULTICOPPER_OXIDASE1"/>
    <property type="match status" value="1"/>
</dbReference>
<keyword evidence="1" id="KW-0813">Transport</keyword>